<dbReference type="Pfam" id="PF09669">
    <property type="entry name" value="Phage_pRha"/>
    <property type="match status" value="1"/>
</dbReference>
<organism evidence="2 3">
    <name type="scientific">Methylorubrum extorquens DSM 13060</name>
    <dbReference type="NCBI Taxonomy" id="882800"/>
    <lineage>
        <taxon>Bacteria</taxon>
        <taxon>Pseudomonadati</taxon>
        <taxon>Pseudomonadota</taxon>
        <taxon>Alphaproteobacteria</taxon>
        <taxon>Hyphomicrobiales</taxon>
        <taxon>Methylobacteriaceae</taxon>
        <taxon>Methylorubrum</taxon>
    </lineage>
</organism>
<gene>
    <name evidence="2" type="ORF">MetexDRAFT_0226</name>
</gene>
<dbReference type="RefSeq" id="WP_003596322.1">
    <property type="nucleotide sequence ID" value="NZ_AGJK01000003.1"/>
</dbReference>
<sequence length="262" mass="29497">MTQDITPFPHSEGDRSLDAAGRRPIVNMIDGSVLADSRDVAAFFCKQHYAVLRDVRNLIAKEPSLGLRNFVCFKNNDLTGETTSHYLMDRDGFTLLAMGFTGQKAIKWKLSYIEAFNSMEASLRAPRITFDPSDPRMLLACFEHLQKQVAEKDGVIALQAKGLEKLERIEGADGSMCITDAAKTLGTRPRDLFALMNARRWIFKRPGNSSWLAYQDKIQAGLMEHDDHLYRDGQDRERVATRALVTAKGLVRLAEILNEPLH</sequence>
<dbReference type="Proteomes" id="UP000004382">
    <property type="component" value="Unassembled WGS sequence"/>
</dbReference>
<dbReference type="Pfam" id="PF03374">
    <property type="entry name" value="ANT"/>
    <property type="match status" value="1"/>
</dbReference>
<dbReference type="InterPro" id="IPR014054">
    <property type="entry name" value="Phage_regulatory_Rha"/>
</dbReference>
<dbReference type="EMBL" id="AGJK01000003">
    <property type="protein sequence ID" value="EHP94881.1"/>
    <property type="molecule type" value="Genomic_DNA"/>
</dbReference>
<feature type="domain" description="Antirepressor protein C-terminal" evidence="1">
    <location>
        <begin position="156"/>
        <end position="258"/>
    </location>
</feature>
<proteinExistence type="predicted"/>
<dbReference type="GO" id="GO:0003677">
    <property type="term" value="F:DNA binding"/>
    <property type="evidence" value="ECO:0007669"/>
    <property type="project" value="InterPro"/>
</dbReference>
<reference evidence="2 3" key="1">
    <citation type="submission" date="2011-09" db="EMBL/GenBank/DDBJ databases">
        <title>The draft genome of Methylobacterium extorquens DSM 13060.</title>
        <authorList>
            <consortium name="US DOE Joint Genome Institute (JGI-PGF)"/>
            <person name="Lucas S."/>
            <person name="Han J."/>
            <person name="Lapidus A."/>
            <person name="Cheng J.-F."/>
            <person name="Goodwin L."/>
            <person name="Pitluck S."/>
            <person name="Peters L."/>
            <person name="Land M.L."/>
            <person name="Hauser L."/>
            <person name="Koskimaki J."/>
            <person name="Halonen O."/>
            <person name="Pirttila A."/>
            <person name="Frank C."/>
            <person name="Woyke T.J."/>
        </authorList>
    </citation>
    <scope>NUCLEOTIDE SEQUENCE [LARGE SCALE GENOMIC DNA]</scope>
    <source>
        <strain evidence="2 3">DSM 13060</strain>
    </source>
</reference>
<protein>
    <submittedName>
        <fullName evidence="2">Phage regulatory protein, Rha family</fullName>
    </submittedName>
</protein>
<dbReference type="InterPro" id="IPR005039">
    <property type="entry name" value="Ant_C"/>
</dbReference>
<accession>H1KC64</accession>
<dbReference type="AlphaFoldDB" id="H1KC64"/>
<evidence type="ECO:0000259" key="1">
    <source>
        <dbReference type="Pfam" id="PF03374"/>
    </source>
</evidence>
<dbReference type="NCBIfam" id="TIGR02681">
    <property type="entry name" value="phage_pRha"/>
    <property type="match status" value="1"/>
</dbReference>
<comment type="caution">
    <text evidence="2">The sequence shown here is derived from an EMBL/GenBank/DDBJ whole genome shotgun (WGS) entry which is preliminary data.</text>
</comment>
<evidence type="ECO:0000313" key="2">
    <source>
        <dbReference type="EMBL" id="EHP94881.1"/>
    </source>
</evidence>
<name>H1KC64_METEX</name>
<dbReference type="PATRIC" id="fig|882800.3.peg.212"/>
<evidence type="ECO:0000313" key="3">
    <source>
        <dbReference type="Proteomes" id="UP000004382"/>
    </source>
</evidence>